<protein>
    <submittedName>
        <fullName evidence="2">Uncharacterized protein</fullName>
    </submittedName>
</protein>
<feature type="region of interest" description="Disordered" evidence="1">
    <location>
        <begin position="24"/>
        <end position="60"/>
    </location>
</feature>
<reference evidence="2 3" key="1">
    <citation type="submission" date="2017-12" db="EMBL/GenBank/DDBJ databases">
        <title>Gene loss provides genomic basis for host adaptation in cereal stripe rust fungi.</title>
        <authorList>
            <person name="Xia C."/>
        </authorList>
    </citation>
    <scope>NUCLEOTIDE SEQUENCE [LARGE SCALE GENOMIC DNA]</scope>
    <source>
        <strain evidence="2 3">93TX-2</strain>
    </source>
</reference>
<feature type="compositionally biased region" description="Polar residues" evidence="1">
    <location>
        <begin position="100"/>
        <end position="126"/>
    </location>
</feature>
<organism evidence="2 3">
    <name type="scientific">Puccinia striiformis</name>
    <dbReference type="NCBI Taxonomy" id="27350"/>
    <lineage>
        <taxon>Eukaryota</taxon>
        <taxon>Fungi</taxon>
        <taxon>Dikarya</taxon>
        <taxon>Basidiomycota</taxon>
        <taxon>Pucciniomycotina</taxon>
        <taxon>Pucciniomycetes</taxon>
        <taxon>Pucciniales</taxon>
        <taxon>Pucciniaceae</taxon>
        <taxon>Puccinia</taxon>
    </lineage>
</organism>
<keyword evidence="3" id="KW-1185">Reference proteome</keyword>
<gene>
    <name evidence="2" type="ORF">PSHT_07483</name>
</gene>
<dbReference type="VEuPathDB" id="FungiDB:PSTT_04643"/>
<dbReference type="EMBL" id="PKSM01000092">
    <property type="protein sequence ID" value="POW14226.1"/>
    <property type="molecule type" value="Genomic_DNA"/>
</dbReference>
<dbReference type="Proteomes" id="UP000238274">
    <property type="component" value="Unassembled WGS sequence"/>
</dbReference>
<reference evidence="3" key="2">
    <citation type="journal article" date="2018" name="BMC Genomics">
        <title>Genomic insights into host adaptation between the wheat stripe rust pathogen (Puccinia striiformis f. sp. tritici) and the barley stripe rust pathogen (Puccinia striiformis f. sp. hordei).</title>
        <authorList>
            <person name="Xia C."/>
            <person name="Wang M."/>
            <person name="Yin C."/>
            <person name="Cornejo O.E."/>
            <person name="Hulbert S.H."/>
            <person name="Chen X."/>
        </authorList>
    </citation>
    <scope>NUCLEOTIDE SEQUENCE [LARGE SCALE GENOMIC DNA]</scope>
    <source>
        <strain evidence="3">93TX-2</strain>
    </source>
</reference>
<accession>A0A2S4VXK6</accession>
<dbReference type="PANTHER" id="PTHR33050">
    <property type="entry name" value="REVERSE TRANSCRIPTASE DOMAIN-CONTAINING PROTEIN"/>
    <property type="match status" value="1"/>
</dbReference>
<comment type="caution">
    <text evidence="2">The sequence shown here is derived from an EMBL/GenBank/DDBJ whole genome shotgun (WGS) entry which is preliminary data.</text>
</comment>
<sequence length="698" mass="78393">MDDNQPTSDELVAVAALLEQKRQAAINYQENRRTRAEDRNRGNGDPQPPATTDDRSKDQAFLLKAARSATERGDQRAADGLLRLLAALFPEEAATRGKESNTIPTTNTTDKADTGNETGTKSESQGSIKKVGAVSYMVGEVPDFTFAGLPSFYDKNVKAMKGSIPLTIFDPVWQRIAAANRAEKKTIDRIDTEERRYTGVAAPDEWSQSYAQWSQNYQAFIATLKDVYKFDIFSEWFNAHKNRCDLIMRREGFCAGFGYDLAVRVNAFQCDFIKNKTSLFPDVAKYREDIAEETLAEARRNGEIGYLDNPYISGGKKEHFDPHTGKEKMSLSRDRGAIINIKAQEAQERSMTTVIEFGETINLAGTTTEIEAERLATSTTMGRGIDPRITNPTTGTGLNQREARERPEVRGNQVRKSNNLEVTATWPSSVRCEMNIEVWESALASAGLGEKYSDVIEGFQVGFGQGIPNHTMGNLRWFTPPNHASAEWAKEEIMLNFRKEFSFFRSSPLGAVENSDGSIRPINDLLFPHDRPDTPSVNSLVRKEDFTTTWDDFKTVAAFFRQSSTQYELGLFDWEKAYRQIPTKMDQWPFLFVKDFDGNLLLNTRTVARGISLYMPTRKSLPDDAGRHPARKKHVTPTPNTVLEFLECVVSKTISAKNSAQPKKKKKNSIANISATWLYGHNYGLRGACMALYDNIKP</sequence>
<evidence type="ECO:0000313" key="2">
    <source>
        <dbReference type="EMBL" id="POW14226.1"/>
    </source>
</evidence>
<feature type="compositionally biased region" description="Basic and acidic residues" evidence="1">
    <location>
        <begin position="30"/>
        <end position="42"/>
    </location>
</feature>
<name>A0A2S4VXK6_9BASI</name>
<proteinExistence type="predicted"/>
<reference evidence="3" key="3">
    <citation type="journal article" date="2018" name="Mol. Plant Microbe Interact.">
        <title>Genome sequence resources for the wheat stripe rust pathogen (Puccinia striiformis f. sp. tritici) and the barley stripe rust pathogen (Puccinia striiformis f. sp. hordei).</title>
        <authorList>
            <person name="Xia C."/>
            <person name="Wang M."/>
            <person name="Yin C."/>
            <person name="Cornejo O.E."/>
            <person name="Hulbert S.H."/>
            <person name="Chen X."/>
        </authorList>
    </citation>
    <scope>NUCLEOTIDE SEQUENCE [LARGE SCALE GENOMIC DNA]</scope>
    <source>
        <strain evidence="3">93TX-2</strain>
    </source>
</reference>
<dbReference type="PANTHER" id="PTHR33050:SF7">
    <property type="entry name" value="RIBONUCLEASE H"/>
    <property type="match status" value="1"/>
</dbReference>
<dbReference type="VEuPathDB" id="FungiDB:PSHT_07483"/>
<evidence type="ECO:0000313" key="3">
    <source>
        <dbReference type="Proteomes" id="UP000238274"/>
    </source>
</evidence>
<feature type="region of interest" description="Disordered" evidence="1">
    <location>
        <begin position="93"/>
        <end position="126"/>
    </location>
</feature>
<feature type="compositionally biased region" description="Polar residues" evidence="1">
    <location>
        <begin position="390"/>
        <end position="399"/>
    </location>
</feature>
<dbReference type="InterPro" id="IPR052055">
    <property type="entry name" value="Hepadnavirus_pol/RT"/>
</dbReference>
<dbReference type="OrthoDB" id="6104769at2759"/>
<dbReference type="AlphaFoldDB" id="A0A2S4VXK6"/>
<feature type="region of interest" description="Disordered" evidence="1">
    <location>
        <begin position="382"/>
        <end position="412"/>
    </location>
</feature>
<evidence type="ECO:0000256" key="1">
    <source>
        <dbReference type="SAM" id="MobiDB-lite"/>
    </source>
</evidence>